<dbReference type="Pfam" id="PF00069">
    <property type="entry name" value="Pkinase"/>
    <property type="match status" value="1"/>
</dbReference>
<evidence type="ECO:0000256" key="15">
    <source>
        <dbReference type="ARBA" id="ARBA00023136"/>
    </source>
</evidence>
<dbReference type="PANTHER" id="PTHR48055:SF55">
    <property type="entry name" value="PROTEIN KINASE DOMAIN-CONTAINING PROTEIN"/>
    <property type="match status" value="1"/>
</dbReference>
<keyword evidence="21" id="KW-1185">Reference proteome</keyword>
<dbReference type="GO" id="GO:0004674">
    <property type="term" value="F:protein serine/threonine kinase activity"/>
    <property type="evidence" value="ECO:0007669"/>
    <property type="project" value="UniProtKB-KW"/>
</dbReference>
<dbReference type="KEGG" id="egu:105032856"/>
<evidence type="ECO:0000256" key="14">
    <source>
        <dbReference type="ARBA" id="ARBA00022989"/>
    </source>
</evidence>
<evidence type="ECO:0000256" key="13">
    <source>
        <dbReference type="ARBA" id="ARBA00022840"/>
    </source>
</evidence>
<dbReference type="GeneID" id="105032856"/>
<comment type="subcellular location">
    <subcellularLocation>
        <location evidence="1">Cell membrane</location>
        <topology evidence="1">Single-pass membrane protein</topology>
    </subcellularLocation>
</comment>
<keyword evidence="7" id="KW-0808">Transferase</keyword>
<dbReference type="OrthoDB" id="676979at2759"/>
<dbReference type="RefSeq" id="XP_010905738.1">
    <property type="nucleotide sequence ID" value="XM_010907436.2"/>
</dbReference>
<evidence type="ECO:0000256" key="2">
    <source>
        <dbReference type="ARBA" id="ARBA00012513"/>
    </source>
</evidence>
<evidence type="ECO:0000256" key="18">
    <source>
        <dbReference type="ARBA" id="ARBA00047899"/>
    </source>
</evidence>
<keyword evidence="10" id="KW-0677">Repeat</keyword>
<dbReference type="InterPro" id="IPR051564">
    <property type="entry name" value="LRR_receptor-like_kinase"/>
</dbReference>
<evidence type="ECO:0000256" key="8">
    <source>
        <dbReference type="ARBA" id="ARBA00022692"/>
    </source>
</evidence>
<dbReference type="Gene3D" id="1.10.510.10">
    <property type="entry name" value="Transferase(Phosphotransferase) domain 1"/>
    <property type="match status" value="1"/>
</dbReference>
<dbReference type="SMART" id="SM00220">
    <property type="entry name" value="S_TKc"/>
    <property type="match status" value="1"/>
</dbReference>
<dbReference type="AlphaFoldDB" id="A0A6I9Q9Y4"/>
<dbReference type="PROSITE" id="PS50011">
    <property type="entry name" value="PROTEIN_KINASE_DOM"/>
    <property type="match status" value="1"/>
</dbReference>
<keyword evidence="6" id="KW-0433">Leucine-rich repeat</keyword>
<evidence type="ECO:0000256" key="19">
    <source>
        <dbReference type="ARBA" id="ARBA00048679"/>
    </source>
</evidence>
<dbReference type="RefSeq" id="XP_019702023.1">
    <property type="nucleotide sequence ID" value="XM_019846464.1"/>
</dbReference>
<evidence type="ECO:0000313" key="22">
    <source>
        <dbReference type="RefSeq" id="XP_010905738.1"/>
    </source>
</evidence>
<evidence type="ECO:0000256" key="10">
    <source>
        <dbReference type="ARBA" id="ARBA00022737"/>
    </source>
</evidence>
<keyword evidence="15" id="KW-0472">Membrane</keyword>
<keyword evidence="12" id="KW-0418">Kinase</keyword>
<protein>
    <recommendedName>
        <fullName evidence="2">non-specific serine/threonine protein kinase</fullName>
        <ecNumber evidence="2">2.7.11.1</ecNumber>
    </recommendedName>
</protein>
<evidence type="ECO:0000256" key="17">
    <source>
        <dbReference type="ARBA" id="ARBA00023180"/>
    </source>
</evidence>
<dbReference type="GO" id="GO:0005886">
    <property type="term" value="C:plasma membrane"/>
    <property type="evidence" value="ECO:0007669"/>
    <property type="project" value="UniProtKB-SubCell"/>
</dbReference>
<evidence type="ECO:0000313" key="23">
    <source>
        <dbReference type="RefSeq" id="XP_019702023.1"/>
    </source>
</evidence>
<keyword evidence="13" id="KW-0067">ATP-binding</keyword>
<feature type="domain" description="Protein kinase" evidence="20">
    <location>
        <begin position="1"/>
        <end position="206"/>
    </location>
</feature>
<dbReference type="PANTHER" id="PTHR48055">
    <property type="entry name" value="LEUCINE-RICH REPEAT RECEPTOR PROTEIN KINASE EMS1"/>
    <property type="match status" value="1"/>
</dbReference>
<evidence type="ECO:0000256" key="9">
    <source>
        <dbReference type="ARBA" id="ARBA00022729"/>
    </source>
</evidence>
<organism evidence="21 22">
    <name type="scientific">Elaeis guineensis var. tenera</name>
    <name type="common">Oil palm</name>
    <dbReference type="NCBI Taxonomy" id="51953"/>
    <lineage>
        <taxon>Eukaryota</taxon>
        <taxon>Viridiplantae</taxon>
        <taxon>Streptophyta</taxon>
        <taxon>Embryophyta</taxon>
        <taxon>Tracheophyta</taxon>
        <taxon>Spermatophyta</taxon>
        <taxon>Magnoliopsida</taxon>
        <taxon>Liliopsida</taxon>
        <taxon>Arecaceae</taxon>
        <taxon>Arecoideae</taxon>
        <taxon>Cocoseae</taxon>
        <taxon>Elaeidinae</taxon>
        <taxon>Elaeis</taxon>
    </lineage>
</organism>
<name>A0A6I9Q9Y4_ELAGV</name>
<accession>A0A6I9Q9Y4</accession>
<evidence type="ECO:0000256" key="3">
    <source>
        <dbReference type="ARBA" id="ARBA00022475"/>
    </source>
</evidence>
<keyword evidence="17" id="KW-0325">Glycoprotein</keyword>
<keyword evidence="5" id="KW-0597">Phosphoprotein</keyword>
<keyword evidence="14" id="KW-1133">Transmembrane helix</keyword>
<comment type="catalytic activity">
    <reaction evidence="19">
        <text>L-seryl-[protein] + ATP = O-phospho-L-seryl-[protein] + ADP + H(+)</text>
        <dbReference type="Rhea" id="RHEA:17989"/>
        <dbReference type="Rhea" id="RHEA-COMP:9863"/>
        <dbReference type="Rhea" id="RHEA-COMP:11604"/>
        <dbReference type="ChEBI" id="CHEBI:15378"/>
        <dbReference type="ChEBI" id="CHEBI:29999"/>
        <dbReference type="ChEBI" id="CHEBI:30616"/>
        <dbReference type="ChEBI" id="CHEBI:83421"/>
        <dbReference type="ChEBI" id="CHEBI:456216"/>
        <dbReference type="EC" id="2.7.11.1"/>
    </reaction>
</comment>
<dbReference type="PROSITE" id="PS00108">
    <property type="entry name" value="PROTEIN_KINASE_ST"/>
    <property type="match status" value="1"/>
</dbReference>
<evidence type="ECO:0000256" key="12">
    <source>
        <dbReference type="ARBA" id="ARBA00022777"/>
    </source>
</evidence>
<keyword evidence="9" id="KW-0732">Signal</keyword>
<keyword evidence="3" id="KW-1003">Cell membrane</keyword>
<keyword evidence="4" id="KW-0723">Serine/threonine-protein kinase</keyword>
<sequence>MTCCSMVDVRGHDFKALVFEFIPNGSLEKWLHPELDGHHHTESLSLLQRLNIAIDVADAGDYLHNNCQPSIVHCDLKPSNILIDNEMIAHVGDFGLARFMSKATAISLADKSSSIRIKGTLGYIAPEYGASGQVSTSGDVYSYGILLFEMLTGKSPVDDMFKDGLSLRKFVEMAFPERVMAIVDPLMPLAEDESKTRECLISMIRIGLSCSNGSVKERLNISNVATTMHAIRDAYLGTQVH</sequence>
<evidence type="ECO:0000259" key="20">
    <source>
        <dbReference type="PROSITE" id="PS50011"/>
    </source>
</evidence>
<keyword evidence="8" id="KW-0812">Transmembrane</keyword>
<dbReference type="FunFam" id="1.10.510.10:FF:000358">
    <property type="entry name" value="Putative leucine-rich repeat receptor-like serine/threonine-protein kinase"/>
    <property type="match status" value="1"/>
</dbReference>
<evidence type="ECO:0000256" key="4">
    <source>
        <dbReference type="ARBA" id="ARBA00022527"/>
    </source>
</evidence>
<gene>
    <name evidence="22 23" type="primary">LOC105032856</name>
</gene>
<evidence type="ECO:0000256" key="7">
    <source>
        <dbReference type="ARBA" id="ARBA00022679"/>
    </source>
</evidence>
<evidence type="ECO:0000256" key="1">
    <source>
        <dbReference type="ARBA" id="ARBA00004162"/>
    </source>
</evidence>
<evidence type="ECO:0000313" key="21">
    <source>
        <dbReference type="Proteomes" id="UP000504607"/>
    </source>
</evidence>
<keyword evidence="11" id="KW-0547">Nucleotide-binding</keyword>
<dbReference type="InterPro" id="IPR011009">
    <property type="entry name" value="Kinase-like_dom_sf"/>
</dbReference>
<evidence type="ECO:0000256" key="5">
    <source>
        <dbReference type="ARBA" id="ARBA00022553"/>
    </source>
</evidence>
<dbReference type="EC" id="2.7.11.1" evidence="2"/>
<dbReference type="GO" id="GO:0005524">
    <property type="term" value="F:ATP binding"/>
    <property type="evidence" value="ECO:0007669"/>
    <property type="project" value="UniProtKB-KW"/>
</dbReference>
<reference evidence="22 23" key="1">
    <citation type="submission" date="2025-04" db="UniProtKB">
        <authorList>
            <consortium name="RefSeq"/>
        </authorList>
    </citation>
    <scope>IDENTIFICATION</scope>
</reference>
<evidence type="ECO:0000256" key="6">
    <source>
        <dbReference type="ARBA" id="ARBA00022614"/>
    </source>
</evidence>
<keyword evidence="16" id="KW-0675">Receptor</keyword>
<comment type="catalytic activity">
    <reaction evidence="18">
        <text>L-threonyl-[protein] + ATP = O-phospho-L-threonyl-[protein] + ADP + H(+)</text>
        <dbReference type="Rhea" id="RHEA:46608"/>
        <dbReference type="Rhea" id="RHEA-COMP:11060"/>
        <dbReference type="Rhea" id="RHEA-COMP:11605"/>
        <dbReference type="ChEBI" id="CHEBI:15378"/>
        <dbReference type="ChEBI" id="CHEBI:30013"/>
        <dbReference type="ChEBI" id="CHEBI:30616"/>
        <dbReference type="ChEBI" id="CHEBI:61977"/>
        <dbReference type="ChEBI" id="CHEBI:456216"/>
        <dbReference type="EC" id="2.7.11.1"/>
    </reaction>
</comment>
<evidence type="ECO:0000256" key="11">
    <source>
        <dbReference type="ARBA" id="ARBA00022741"/>
    </source>
</evidence>
<dbReference type="SUPFAM" id="SSF56112">
    <property type="entry name" value="Protein kinase-like (PK-like)"/>
    <property type="match status" value="1"/>
</dbReference>
<evidence type="ECO:0000256" key="16">
    <source>
        <dbReference type="ARBA" id="ARBA00023170"/>
    </source>
</evidence>
<dbReference type="InterPro" id="IPR008271">
    <property type="entry name" value="Ser/Thr_kinase_AS"/>
</dbReference>
<dbReference type="Proteomes" id="UP000504607">
    <property type="component" value="Unplaced"/>
</dbReference>
<dbReference type="InterPro" id="IPR000719">
    <property type="entry name" value="Prot_kinase_dom"/>
</dbReference>
<proteinExistence type="predicted"/>